<keyword evidence="3" id="KW-1185">Reference proteome</keyword>
<dbReference type="EMBL" id="MSZX01000017">
    <property type="protein sequence ID" value="OPA73454.1"/>
    <property type="molecule type" value="Genomic_DNA"/>
</dbReference>
<dbReference type="InterPro" id="IPR011256">
    <property type="entry name" value="Reg_factor_effector_dom_sf"/>
</dbReference>
<sequence>MSNFRVERKESFRLVGYKTALEGSSNAHSPQFTKQKTTFFIRAIENGQMALLRPLAEGSYGYAAIAVEKGNVFYYAGVKTSQPSLDQTEEVLFPESDYLVLTGNGGLSRLAFDRLEDQAFNDLLNEDYEWIYTGAPIAEILLNGNPSDAQVEVWVPVKKRNDR</sequence>
<comment type="caution">
    <text evidence="2">The sequence shown here is derived from an EMBL/GenBank/DDBJ whole genome shotgun (WGS) entry which is preliminary data.</text>
</comment>
<reference evidence="2 3" key="1">
    <citation type="submission" date="2017-01" db="EMBL/GenBank/DDBJ databases">
        <title>Genome analysis of Paenibacillus selenitrireducens ES3-24.</title>
        <authorList>
            <person name="Xu D."/>
            <person name="Yao R."/>
            <person name="Zheng S."/>
        </authorList>
    </citation>
    <scope>NUCLEOTIDE SEQUENCE [LARGE SCALE GENOMIC DNA]</scope>
    <source>
        <strain evidence="2 3">ES3-24</strain>
    </source>
</reference>
<evidence type="ECO:0000313" key="3">
    <source>
        <dbReference type="Proteomes" id="UP000190188"/>
    </source>
</evidence>
<name>A0A1T2X0M6_9BACL</name>
<dbReference type="Pfam" id="PF14526">
    <property type="entry name" value="Cass2"/>
    <property type="match status" value="1"/>
</dbReference>
<organism evidence="2 3">
    <name type="scientific">Paenibacillus selenitireducens</name>
    <dbReference type="NCBI Taxonomy" id="1324314"/>
    <lineage>
        <taxon>Bacteria</taxon>
        <taxon>Bacillati</taxon>
        <taxon>Bacillota</taxon>
        <taxon>Bacilli</taxon>
        <taxon>Bacillales</taxon>
        <taxon>Paenibacillaceae</taxon>
        <taxon>Paenibacillus</taxon>
    </lineage>
</organism>
<gene>
    <name evidence="2" type="ORF">BVG16_28745</name>
</gene>
<dbReference type="OrthoDB" id="1645792at2"/>
<evidence type="ECO:0000259" key="1">
    <source>
        <dbReference type="SMART" id="SM00871"/>
    </source>
</evidence>
<feature type="domain" description="AraC effector-binding" evidence="1">
    <location>
        <begin position="2"/>
        <end position="158"/>
    </location>
</feature>
<dbReference type="SMART" id="SM00871">
    <property type="entry name" value="AraC_E_bind"/>
    <property type="match status" value="1"/>
</dbReference>
<dbReference type="SUPFAM" id="SSF55136">
    <property type="entry name" value="Probable bacterial effector-binding domain"/>
    <property type="match status" value="1"/>
</dbReference>
<dbReference type="InterPro" id="IPR010499">
    <property type="entry name" value="AraC_E-bd"/>
</dbReference>
<protein>
    <recommendedName>
        <fullName evidence="1">AraC effector-binding domain-containing protein</fullName>
    </recommendedName>
</protein>
<dbReference type="Proteomes" id="UP000190188">
    <property type="component" value="Unassembled WGS sequence"/>
</dbReference>
<evidence type="ECO:0000313" key="2">
    <source>
        <dbReference type="EMBL" id="OPA73454.1"/>
    </source>
</evidence>
<dbReference type="AlphaFoldDB" id="A0A1T2X0M6"/>
<accession>A0A1T2X0M6</accession>
<dbReference type="RefSeq" id="WP_078502638.1">
    <property type="nucleotide sequence ID" value="NZ_MSZX01000017.1"/>
</dbReference>
<proteinExistence type="predicted"/>
<dbReference type="Gene3D" id="3.20.80.10">
    <property type="entry name" value="Regulatory factor, effector binding domain"/>
    <property type="match status" value="1"/>
</dbReference>
<dbReference type="STRING" id="1324314.BVG16_28745"/>
<dbReference type="InterPro" id="IPR029441">
    <property type="entry name" value="Cass2"/>
</dbReference>